<reference evidence="2 3" key="1">
    <citation type="submission" date="2024-01" db="EMBL/GenBank/DDBJ databases">
        <title>Genome assemblies of Stephania.</title>
        <authorList>
            <person name="Yang L."/>
        </authorList>
    </citation>
    <scope>NUCLEOTIDE SEQUENCE [LARGE SCALE GENOMIC DNA]</scope>
    <source>
        <strain evidence="2">QJT</strain>
        <tissue evidence="2">Leaf</tissue>
    </source>
</reference>
<accession>A0AAP0I5D6</accession>
<organism evidence="2 3">
    <name type="scientific">Stephania japonica</name>
    <dbReference type="NCBI Taxonomy" id="461633"/>
    <lineage>
        <taxon>Eukaryota</taxon>
        <taxon>Viridiplantae</taxon>
        <taxon>Streptophyta</taxon>
        <taxon>Embryophyta</taxon>
        <taxon>Tracheophyta</taxon>
        <taxon>Spermatophyta</taxon>
        <taxon>Magnoliopsida</taxon>
        <taxon>Ranunculales</taxon>
        <taxon>Menispermaceae</taxon>
        <taxon>Menispermoideae</taxon>
        <taxon>Cissampelideae</taxon>
        <taxon>Stephania</taxon>
    </lineage>
</organism>
<dbReference type="AlphaFoldDB" id="A0AAP0I5D6"/>
<name>A0AAP0I5D6_9MAGN</name>
<protein>
    <submittedName>
        <fullName evidence="2">Uncharacterized protein</fullName>
    </submittedName>
</protein>
<sequence>MAEGDDVLEAMVSSIASGQCDENENPDYLVGRAIESKDLWEAIVASSRQDNQNESILSSEEIAWVDSCFVKEAELSDGDWNVLKEALLDIISSSSSEPAQSSHVTTAESSDFARGADDNGITEMEIGDEAPAQVTGGTDEDLVGASSEVRITEYLKNIIENGENDQFAESTVRGQLHNYLRNEKPNFRESDVDADGSSSLGVSNEGDFLSESIFRVWDLETSLGEEDDDVKLLENALAESSSTDLPSMYDYAPHDTEKENLDNLIAYMADLSLNSFTDAD</sequence>
<dbReference type="Proteomes" id="UP001417504">
    <property type="component" value="Unassembled WGS sequence"/>
</dbReference>
<evidence type="ECO:0000256" key="1">
    <source>
        <dbReference type="SAM" id="MobiDB-lite"/>
    </source>
</evidence>
<evidence type="ECO:0000313" key="2">
    <source>
        <dbReference type="EMBL" id="KAK9108957.1"/>
    </source>
</evidence>
<dbReference type="PANTHER" id="PTHR36388">
    <property type="entry name" value="OS02G0469000 PROTEIN"/>
    <property type="match status" value="1"/>
</dbReference>
<evidence type="ECO:0000313" key="3">
    <source>
        <dbReference type="Proteomes" id="UP001417504"/>
    </source>
</evidence>
<keyword evidence="3" id="KW-1185">Reference proteome</keyword>
<comment type="caution">
    <text evidence="2">The sequence shown here is derived from an EMBL/GenBank/DDBJ whole genome shotgun (WGS) entry which is preliminary data.</text>
</comment>
<proteinExistence type="predicted"/>
<gene>
    <name evidence="2" type="ORF">Sjap_017017</name>
</gene>
<feature type="region of interest" description="Disordered" evidence="1">
    <location>
        <begin position="94"/>
        <end position="118"/>
    </location>
</feature>
<dbReference type="PANTHER" id="PTHR36388:SF1">
    <property type="entry name" value="OS02G0469000 PROTEIN"/>
    <property type="match status" value="1"/>
</dbReference>
<dbReference type="EMBL" id="JBBNAE010000007">
    <property type="protein sequence ID" value="KAK9108957.1"/>
    <property type="molecule type" value="Genomic_DNA"/>
</dbReference>